<organism evidence="7 8">
    <name type="scientific">Thalassobius vesicularis</name>
    <dbReference type="NCBI Taxonomy" id="1294297"/>
    <lineage>
        <taxon>Bacteria</taxon>
        <taxon>Pseudomonadati</taxon>
        <taxon>Pseudomonadota</taxon>
        <taxon>Alphaproteobacteria</taxon>
        <taxon>Rhodobacterales</taxon>
        <taxon>Roseobacteraceae</taxon>
        <taxon>Thalassovita</taxon>
    </lineage>
</organism>
<reference evidence="7 8" key="1">
    <citation type="submission" date="2019-04" db="EMBL/GenBank/DDBJ databases">
        <title>Draft genome sequence of Youngimonas vesicularis.</title>
        <authorList>
            <person name="Hameed A."/>
        </authorList>
    </citation>
    <scope>NUCLEOTIDE SEQUENCE [LARGE SCALE GENOMIC DNA]</scope>
    <source>
        <strain evidence="7 8">CC-AMW-E</strain>
    </source>
</reference>
<evidence type="ECO:0000313" key="8">
    <source>
        <dbReference type="Proteomes" id="UP000306113"/>
    </source>
</evidence>
<feature type="signal peptide" evidence="5">
    <location>
        <begin position="1"/>
        <end position="18"/>
    </location>
</feature>
<evidence type="ECO:0000256" key="1">
    <source>
        <dbReference type="ARBA" id="ARBA00004167"/>
    </source>
</evidence>
<keyword evidence="3" id="KW-1133">Transmembrane helix</keyword>
<keyword evidence="5" id="KW-0732">Signal</keyword>
<protein>
    <submittedName>
        <fullName evidence="7">DUF490 domain-containing protein</fullName>
    </submittedName>
</protein>
<evidence type="ECO:0000259" key="6">
    <source>
        <dbReference type="Pfam" id="PF04357"/>
    </source>
</evidence>
<dbReference type="EMBL" id="SSMD01000001">
    <property type="protein sequence ID" value="THD76294.1"/>
    <property type="molecule type" value="Genomic_DNA"/>
</dbReference>
<comment type="subcellular location">
    <subcellularLocation>
        <location evidence="1">Membrane</location>
        <topology evidence="1">Single-pass membrane protein</topology>
    </subcellularLocation>
</comment>
<keyword evidence="8" id="KW-1185">Reference proteome</keyword>
<dbReference type="GO" id="GO:0009306">
    <property type="term" value="P:protein secretion"/>
    <property type="evidence" value="ECO:0007669"/>
    <property type="project" value="InterPro"/>
</dbReference>
<feature type="domain" description="Translocation and assembly module TamB C-terminal" evidence="6">
    <location>
        <begin position="887"/>
        <end position="1235"/>
    </location>
</feature>
<gene>
    <name evidence="7" type="ORF">E7681_00175</name>
</gene>
<evidence type="ECO:0000313" key="7">
    <source>
        <dbReference type="EMBL" id="THD76294.1"/>
    </source>
</evidence>
<dbReference type="Pfam" id="PF04357">
    <property type="entry name" value="TamB"/>
    <property type="match status" value="1"/>
</dbReference>
<name>A0A4S3MF14_9RHOB</name>
<keyword evidence="4" id="KW-0472">Membrane</keyword>
<dbReference type="GO" id="GO:0005886">
    <property type="term" value="C:plasma membrane"/>
    <property type="evidence" value="ECO:0007669"/>
    <property type="project" value="InterPro"/>
</dbReference>
<dbReference type="InterPro" id="IPR007452">
    <property type="entry name" value="TamB_C"/>
</dbReference>
<evidence type="ECO:0000256" key="5">
    <source>
        <dbReference type="SAM" id="SignalP"/>
    </source>
</evidence>
<dbReference type="RefSeq" id="WP_136337239.1">
    <property type="nucleotide sequence ID" value="NZ_SSMD01000001.1"/>
</dbReference>
<dbReference type="OrthoDB" id="7784409at2"/>
<proteinExistence type="predicted"/>
<evidence type="ECO:0000256" key="2">
    <source>
        <dbReference type="ARBA" id="ARBA00022692"/>
    </source>
</evidence>
<comment type="caution">
    <text evidence="7">The sequence shown here is derived from an EMBL/GenBank/DDBJ whole genome shotgun (WGS) entry which is preliminary data.</text>
</comment>
<dbReference type="Proteomes" id="UP000306113">
    <property type="component" value="Unassembled WGS sequence"/>
</dbReference>
<accession>A0A4S3MF14</accession>
<keyword evidence="2" id="KW-0812">Transmembrane</keyword>
<evidence type="ECO:0000256" key="4">
    <source>
        <dbReference type="ARBA" id="ARBA00023136"/>
    </source>
</evidence>
<dbReference type="AlphaFoldDB" id="A0A4S3MF14"/>
<evidence type="ECO:0000256" key="3">
    <source>
        <dbReference type="ARBA" id="ARBA00022989"/>
    </source>
</evidence>
<sequence>MRKWLYIAVLAAPLPLMAQNDDRSFLEGLLEDNLSGAGRVVQVQGFSGALSSVATIETLTIADDTGVWLTLKGVTLNWSRTALLSGRLDVAELSAQELILPRGPVVPDSLPDAEATPLQLPDLPVSVSIGKLEIVKAELGAALLGQDSVMSLTGTATLANGEGQAALSVTRTSPQAGSVLLSASYSNTTRNLALDLSLDEPQNGLAAQLMGLPGQPALTLRVNGDGPLEDFTANLELGSDGVPRLTGQVRLTKPADVAQFDAQIAGDIAPLFAPEYRPFFGPQMQIAATGARGADGRVTLEQLSLQADALTVSGRATLGPGGWPELARLNAELAPRNGDTVLLPISGAPTRVSGAKLALDYDAGRGDGWTLAATLDGLARDSLSLQSARIDANGTLTPGHVDGRAEVALQGLDPQDQALAEALGRDLRAALTFDWATGQPLGLERVTLAGTGLRLDGSARISTLPRTADVQIVTDATLTTPDLSRFAALAGQPLAGGGNLRVNGWVQPVSGAFDLAITGATQDLAVGQPMLDPLLAGRAALDIAATRDATGIALKTLHIASEHARIDGTGSLSAQSAAGQVSAQVTDLARILPQLSGAAALNADLTRSGETWDVSLQASAPGQAKARLTATATGQTWADLSVAGTLDASAEALNAYAALTGQDLSGAVQLSVSGTVQPAKLSFETTAHANGRNLATGLPQLDQLLRGKSQVTITAARDADGLLSLTSAEVETPEITLNATSETGETLEFSTRLRDLGLLASGLSGPATAKGTIALEDRDWRLDITGDGPGQTNMAAKGTIRRDGKSVDLSLAGVAPLALANDLIRPRSLSGLVRYDLTVNGAPVPANISGTISARDGRFALPNEGVALEGLNADITLSGGQAQVSAQARLSSNGALSVSGPISLAAPYQANLTGTLTDAYLSDPQLYETYLGGDFRVTGPLAGGAQLGGRITLGQTELRVPNPSGSNYADLPGLRHVGEPAAVYQTRVNAGMVSTEAASAASGPVYGLDIQVIAPERIFVRGRGLDAELGGSLRLTGTTRDVVPQGRFDLIRGRLDILGKRLTLSEGLIRLQGAFDPYVRFVASTTAADTTASIVIEGQASAPGLTFASSPELPQDEVLALILFGKEISMISPLQAVRLAAAVRTLTGIGGDGVGGRIRKELTLDDLDVTTSEDGATEARAGKYLSENIYSEVTADTEGNSQINLNLSINRTVTARGRLSSDGETGLGIFIEKDY</sequence>
<feature type="chain" id="PRO_5020352401" evidence="5">
    <location>
        <begin position="19"/>
        <end position="1235"/>
    </location>
</feature>